<organism evidence="2 3">
    <name type="scientific">Allacma fusca</name>
    <dbReference type="NCBI Taxonomy" id="39272"/>
    <lineage>
        <taxon>Eukaryota</taxon>
        <taxon>Metazoa</taxon>
        <taxon>Ecdysozoa</taxon>
        <taxon>Arthropoda</taxon>
        <taxon>Hexapoda</taxon>
        <taxon>Collembola</taxon>
        <taxon>Symphypleona</taxon>
        <taxon>Sminthuridae</taxon>
        <taxon>Allacma</taxon>
    </lineage>
</organism>
<accession>A0A8J2KLU5</accession>
<name>A0A8J2KLU5_9HEXA</name>
<keyword evidence="1" id="KW-0732">Signal</keyword>
<dbReference type="Proteomes" id="UP000708208">
    <property type="component" value="Unassembled WGS sequence"/>
</dbReference>
<comment type="caution">
    <text evidence="2">The sequence shown here is derived from an EMBL/GenBank/DDBJ whole genome shotgun (WGS) entry which is preliminary data.</text>
</comment>
<evidence type="ECO:0000313" key="3">
    <source>
        <dbReference type="Proteomes" id="UP000708208"/>
    </source>
</evidence>
<sequence length="129" mass="14954">MRVFKINWLLKLSHPLLLGQEYLLIGRPKDSGINLYTDFEFDKKLTLVLVSTGFVRGYDLNNNLEVRFSYPKTHATDDRFIAHTSISLGEIFEVKESEKIYNRVDVFSLQCPPVRAGFLHYTLTLLKKS</sequence>
<feature type="chain" id="PRO_5035207314" evidence="1">
    <location>
        <begin position="20"/>
        <end position="129"/>
    </location>
</feature>
<dbReference type="AlphaFoldDB" id="A0A8J2KLU5"/>
<reference evidence="2" key="1">
    <citation type="submission" date="2021-06" db="EMBL/GenBank/DDBJ databases">
        <authorList>
            <person name="Hodson N. C."/>
            <person name="Mongue J. A."/>
            <person name="Jaron S. K."/>
        </authorList>
    </citation>
    <scope>NUCLEOTIDE SEQUENCE</scope>
</reference>
<feature type="signal peptide" evidence="1">
    <location>
        <begin position="1"/>
        <end position="19"/>
    </location>
</feature>
<keyword evidence="3" id="KW-1185">Reference proteome</keyword>
<evidence type="ECO:0000256" key="1">
    <source>
        <dbReference type="SAM" id="SignalP"/>
    </source>
</evidence>
<proteinExistence type="predicted"/>
<evidence type="ECO:0000313" key="2">
    <source>
        <dbReference type="EMBL" id="CAG7818797.1"/>
    </source>
</evidence>
<gene>
    <name evidence="2" type="ORF">AFUS01_LOCUS29277</name>
</gene>
<protein>
    <submittedName>
        <fullName evidence="2">Uncharacterized protein</fullName>
    </submittedName>
</protein>
<dbReference type="EMBL" id="CAJVCH010430460">
    <property type="protein sequence ID" value="CAG7818797.1"/>
    <property type="molecule type" value="Genomic_DNA"/>
</dbReference>